<accession>D1CH31</accession>
<dbReference type="KEGG" id="ttr:Tter_2151"/>
<proteinExistence type="predicted"/>
<dbReference type="InterPro" id="IPR034904">
    <property type="entry name" value="FSCA_dom_sf"/>
</dbReference>
<evidence type="ECO:0000259" key="1">
    <source>
        <dbReference type="Pfam" id="PF01883"/>
    </source>
</evidence>
<feature type="domain" description="MIP18 family-like" evidence="1">
    <location>
        <begin position="10"/>
        <end position="83"/>
    </location>
</feature>
<dbReference type="AlphaFoldDB" id="D1CH31"/>
<dbReference type="InterPro" id="IPR052339">
    <property type="entry name" value="Fe-S_Maturation_MIP18"/>
</dbReference>
<dbReference type="Pfam" id="PF01883">
    <property type="entry name" value="FeS_assembly_P"/>
    <property type="match status" value="1"/>
</dbReference>
<dbReference type="PANTHER" id="PTHR42831">
    <property type="entry name" value="FE-S PROTEIN MATURATION AUXILIARY FACTOR YITW"/>
    <property type="match status" value="1"/>
</dbReference>
<dbReference type="SUPFAM" id="SSF117916">
    <property type="entry name" value="Fe-S cluster assembly (FSCA) domain-like"/>
    <property type="match status" value="1"/>
</dbReference>
<dbReference type="Gene3D" id="3.30.300.130">
    <property type="entry name" value="Fe-S cluster assembly (FSCA)"/>
    <property type="match status" value="1"/>
</dbReference>
<evidence type="ECO:0000313" key="2">
    <source>
        <dbReference type="EMBL" id="ACZ43052.1"/>
    </source>
</evidence>
<dbReference type="RefSeq" id="WP_012876083.1">
    <property type="nucleotide sequence ID" value="NC_013526.1"/>
</dbReference>
<dbReference type="HOGENOM" id="CLU_091588_2_0_0"/>
<name>D1CH31_THET1</name>
<sequence length="107" mass="11976">MESLSLPVSEDDVIEALRFVYDPELGVNVVDLGLIYGVRVEGRSVHVRMTLTVPGCPLHDSISSAVDEAVRYIMPDAEKVEVELVWDPPWSPERITEAGRRELGLWT</sequence>
<dbReference type="OrthoDB" id="9805360at2"/>
<gene>
    <name evidence="2" type="ordered locus">Tter_2151</name>
</gene>
<organism evidence="2 3">
    <name type="scientific">Thermobaculum terrenum (strain ATCC BAA-798 / CCMEE 7001 / YNP1)</name>
    <dbReference type="NCBI Taxonomy" id="525904"/>
    <lineage>
        <taxon>Bacteria</taxon>
        <taxon>Bacillati</taxon>
        <taxon>Chloroflexota</taxon>
        <taxon>Chloroflexia</taxon>
        <taxon>Candidatus Thermobaculales</taxon>
        <taxon>Candidatus Thermobaculaceae</taxon>
        <taxon>Thermobaculum</taxon>
    </lineage>
</organism>
<dbReference type="STRING" id="525904.Tter_2151"/>
<dbReference type="PANTHER" id="PTHR42831:SF1">
    <property type="entry name" value="FE-S PROTEIN MATURATION AUXILIARY FACTOR YITW"/>
    <property type="match status" value="1"/>
</dbReference>
<dbReference type="Proteomes" id="UP000000323">
    <property type="component" value="Chromosome 2"/>
</dbReference>
<dbReference type="eggNOG" id="COG2151">
    <property type="taxonomic scope" value="Bacteria"/>
</dbReference>
<keyword evidence="3" id="KW-1185">Reference proteome</keyword>
<reference evidence="3" key="1">
    <citation type="journal article" date="2010" name="Stand. Genomic Sci.">
        <title>Complete genome sequence of 'Thermobaculum terrenum' type strain (YNP1).</title>
        <authorList>
            <person name="Kiss H."/>
            <person name="Cleland D."/>
            <person name="Lapidus A."/>
            <person name="Lucas S."/>
            <person name="Glavina Del Rio T."/>
            <person name="Nolan M."/>
            <person name="Tice H."/>
            <person name="Han C."/>
            <person name="Goodwin L."/>
            <person name="Pitluck S."/>
            <person name="Liolios K."/>
            <person name="Ivanova N."/>
            <person name="Mavromatis K."/>
            <person name="Ovchinnikova G."/>
            <person name="Pati A."/>
            <person name="Chen A."/>
            <person name="Palaniappan K."/>
            <person name="Land M."/>
            <person name="Hauser L."/>
            <person name="Chang Y."/>
            <person name="Jeffries C."/>
            <person name="Lu M."/>
            <person name="Brettin T."/>
            <person name="Detter J."/>
            <person name="Goker M."/>
            <person name="Tindall B."/>
            <person name="Beck B."/>
            <person name="McDermott T."/>
            <person name="Woyke T."/>
            <person name="Bristow J."/>
            <person name="Eisen J."/>
            <person name="Markowitz V."/>
            <person name="Hugenholtz P."/>
            <person name="Kyrpides N."/>
            <person name="Klenk H."/>
            <person name="Cheng J."/>
        </authorList>
    </citation>
    <scope>NUCLEOTIDE SEQUENCE [LARGE SCALE GENOMIC DNA]</scope>
    <source>
        <strain evidence="3">ATCC BAA-798 / YNP1</strain>
    </source>
</reference>
<protein>
    <recommendedName>
        <fullName evidence="1">MIP18 family-like domain-containing protein</fullName>
    </recommendedName>
</protein>
<dbReference type="EMBL" id="CP001826">
    <property type="protein sequence ID" value="ACZ43052.1"/>
    <property type="molecule type" value="Genomic_DNA"/>
</dbReference>
<dbReference type="InterPro" id="IPR002744">
    <property type="entry name" value="MIP18-like"/>
</dbReference>
<evidence type="ECO:0000313" key="3">
    <source>
        <dbReference type="Proteomes" id="UP000000323"/>
    </source>
</evidence>